<protein>
    <recommendedName>
        <fullName evidence="2">Rap1a immunity protein domain-containing protein</fullName>
    </recommendedName>
</protein>
<proteinExistence type="predicted"/>
<sequence length="119" mass="12636">MRLILALAAAGALASPAAADPKYTAKDLLSPCTEADNDARWGEAAETECEQYIMGFIAGLEATGNAGPGTKICPPDQNTADEARWAFMRWVHGDFTKRKAMPASDGLMAALEERFPCGS</sequence>
<evidence type="ECO:0000313" key="4">
    <source>
        <dbReference type="Proteomes" id="UP000295673"/>
    </source>
</evidence>
<dbReference type="Gene3D" id="1.10.890.40">
    <property type="match status" value="1"/>
</dbReference>
<dbReference type="RefSeq" id="WP_132861532.1">
    <property type="nucleotide sequence ID" value="NZ_SMGR01000003.1"/>
</dbReference>
<evidence type="ECO:0000259" key="2">
    <source>
        <dbReference type="Pfam" id="PF18602"/>
    </source>
</evidence>
<dbReference type="Proteomes" id="UP000295673">
    <property type="component" value="Unassembled WGS sequence"/>
</dbReference>
<dbReference type="OrthoDB" id="7866729at2"/>
<dbReference type="EMBL" id="SMGR01000003">
    <property type="protein sequence ID" value="TCL00783.1"/>
    <property type="molecule type" value="Genomic_DNA"/>
</dbReference>
<keyword evidence="1" id="KW-0732">Signal</keyword>
<evidence type="ECO:0000256" key="1">
    <source>
        <dbReference type="SAM" id="SignalP"/>
    </source>
</evidence>
<feature type="domain" description="Rap1a immunity protein" evidence="2">
    <location>
        <begin position="24"/>
        <end position="117"/>
    </location>
</feature>
<dbReference type="InterPro" id="IPR041238">
    <property type="entry name" value="Rap1a"/>
</dbReference>
<evidence type="ECO:0000313" key="3">
    <source>
        <dbReference type="EMBL" id="TCL00783.1"/>
    </source>
</evidence>
<feature type="signal peptide" evidence="1">
    <location>
        <begin position="1"/>
        <end position="19"/>
    </location>
</feature>
<dbReference type="Pfam" id="PF18602">
    <property type="entry name" value="Rap1a"/>
    <property type="match status" value="1"/>
</dbReference>
<feature type="chain" id="PRO_5020662798" description="Rap1a immunity protein domain-containing protein" evidence="1">
    <location>
        <begin position="20"/>
        <end position="119"/>
    </location>
</feature>
<reference evidence="3 4" key="1">
    <citation type="submission" date="2019-03" db="EMBL/GenBank/DDBJ databases">
        <title>Genomic Encyclopedia of Archaeal and Bacterial Type Strains, Phase II (KMG-II): from individual species to whole genera.</title>
        <authorList>
            <person name="Goeker M."/>
        </authorList>
    </citation>
    <scope>NUCLEOTIDE SEQUENCE [LARGE SCALE GENOMIC DNA]</scope>
    <source>
        <strain evidence="3 4">DSM 26433</strain>
    </source>
</reference>
<comment type="caution">
    <text evidence="3">The sequence shown here is derived from an EMBL/GenBank/DDBJ whole genome shotgun (WGS) entry which is preliminary data.</text>
</comment>
<gene>
    <name evidence="3" type="ORF">BXY66_3430</name>
</gene>
<name>A0A4R1N4T5_9RHOB</name>
<accession>A0A4R1N4T5</accession>
<organism evidence="3 4">
    <name type="scientific">Shimia isoporae</name>
    <dbReference type="NCBI Taxonomy" id="647720"/>
    <lineage>
        <taxon>Bacteria</taxon>
        <taxon>Pseudomonadati</taxon>
        <taxon>Pseudomonadota</taxon>
        <taxon>Alphaproteobacteria</taxon>
        <taxon>Rhodobacterales</taxon>
        <taxon>Roseobacteraceae</taxon>
    </lineage>
</organism>
<dbReference type="AlphaFoldDB" id="A0A4R1N4T5"/>
<keyword evidence="4" id="KW-1185">Reference proteome</keyword>